<dbReference type="OrthoDB" id="9804774at2"/>
<dbReference type="PANTHER" id="PTHR42879">
    <property type="entry name" value="3-OXOACYL-(ACYL-CARRIER-PROTEIN) REDUCTASE"/>
    <property type="match status" value="1"/>
</dbReference>
<dbReference type="Gene3D" id="3.40.50.720">
    <property type="entry name" value="NAD(P)-binding Rossmann-like Domain"/>
    <property type="match status" value="1"/>
</dbReference>
<dbReference type="STRING" id="1492738.FEM21_18370"/>
<reference evidence="3 4" key="1">
    <citation type="submission" date="2014-05" db="EMBL/GenBank/DDBJ databases">
        <title>Genome Sequence of Flavobacterium sp. EM1321.</title>
        <authorList>
            <person name="Shin S.-K."/>
            <person name="Yi H."/>
        </authorList>
    </citation>
    <scope>NUCLEOTIDE SEQUENCE [LARGE SCALE GENOMIC DNA]</scope>
    <source>
        <strain evidence="3 4">EM1321</strain>
    </source>
</reference>
<dbReference type="PRINTS" id="PR00081">
    <property type="entry name" value="GDHRDH"/>
</dbReference>
<evidence type="ECO:0000313" key="4">
    <source>
        <dbReference type="Proteomes" id="UP000027064"/>
    </source>
</evidence>
<dbReference type="PANTHER" id="PTHR42879:SF6">
    <property type="entry name" value="NADPH-DEPENDENT REDUCTASE BACG"/>
    <property type="match status" value="1"/>
</dbReference>
<name>A0A066WN10_9FLAO</name>
<dbReference type="RefSeq" id="WP_035659691.1">
    <property type="nucleotide sequence ID" value="NZ_JNCA01000016.1"/>
</dbReference>
<dbReference type="InterPro" id="IPR036291">
    <property type="entry name" value="NAD(P)-bd_dom_sf"/>
</dbReference>
<evidence type="ECO:0000313" key="3">
    <source>
        <dbReference type="EMBL" id="KDN55246.1"/>
    </source>
</evidence>
<keyword evidence="4" id="KW-1185">Reference proteome</keyword>
<protein>
    <submittedName>
        <fullName evidence="3">Short-chain dehydrogenase</fullName>
    </submittedName>
</protein>
<proteinExistence type="inferred from homology"/>
<gene>
    <name evidence="3" type="ORF">FEM21_18370</name>
</gene>
<comment type="caution">
    <text evidence="3">The sequence shown here is derived from an EMBL/GenBank/DDBJ whole genome shotgun (WGS) entry which is preliminary data.</text>
</comment>
<dbReference type="PATRIC" id="fig|1492738.3.peg.1826"/>
<dbReference type="InterPro" id="IPR002347">
    <property type="entry name" value="SDR_fam"/>
</dbReference>
<dbReference type="PRINTS" id="PR00080">
    <property type="entry name" value="SDRFAMILY"/>
</dbReference>
<dbReference type="Pfam" id="PF00106">
    <property type="entry name" value="adh_short"/>
    <property type="match status" value="1"/>
</dbReference>
<comment type="similarity">
    <text evidence="1 2">Belongs to the short-chain dehydrogenases/reductases (SDR) family.</text>
</comment>
<organism evidence="3 4">
    <name type="scientific">Flavobacterium seoulense</name>
    <dbReference type="NCBI Taxonomy" id="1492738"/>
    <lineage>
        <taxon>Bacteria</taxon>
        <taxon>Pseudomonadati</taxon>
        <taxon>Bacteroidota</taxon>
        <taxon>Flavobacteriia</taxon>
        <taxon>Flavobacteriales</taxon>
        <taxon>Flavobacteriaceae</taxon>
        <taxon>Flavobacterium</taxon>
    </lineage>
</organism>
<dbReference type="InterPro" id="IPR050259">
    <property type="entry name" value="SDR"/>
</dbReference>
<dbReference type="EMBL" id="JNCA01000016">
    <property type="protein sequence ID" value="KDN55246.1"/>
    <property type="molecule type" value="Genomic_DNA"/>
</dbReference>
<evidence type="ECO:0000256" key="1">
    <source>
        <dbReference type="ARBA" id="ARBA00006484"/>
    </source>
</evidence>
<dbReference type="eggNOG" id="COG1028">
    <property type="taxonomic scope" value="Bacteria"/>
</dbReference>
<evidence type="ECO:0000256" key="2">
    <source>
        <dbReference type="RuleBase" id="RU000363"/>
    </source>
</evidence>
<dbReference type="AlphaFoldDB" id="A0A066WN10"/>
<sequence length="265" mass="28525">METMLKNRRALITGSNNGLGETIAKMLAKEGVAVIIHGRNEERANQVAEEIRLEGGNAQVVLGDLSTDNGAETVAKKSLEGGPIDILINNAGAYAHTGWMDTTPQNWLTTYNLNVVSYVRMIQLILPSMKKNGWGRIINIGGGLGTQPLAIQPHYSASLAARHNLSVSLARELSGTGITSNVVSPGAIINLQTEQWLKTQAPKHNWGSNFDEIEKNAVRELVPNDRGRFGRPEEIAAAVLYLVGPHSDYVSGAILRVDGGTVKSI</sequence>
<dbReference type="SUPFAM" id="SSF51735">
    <property type="entry name" value="NAD(P)-binding Rossmann-fold domains"/>
    <property type="match status" value="1"/>
</dbReference>
<accession>A0A066WN10</accession>
<dbReference type="Proteomes" id="UP000027064">
    <property type="component" value="Unassembled WGS sequence"/>
</dbReference>